<protein>
    <submittedName>
        <fullName evidence="2">Uncharacterized protein</fullName>
    </submittedName>
</protein>
<evidence type="ECO:0000313" key="2">
    <source>
        <dbReference type="EMBL" id="PPR86742.1"/>
    </source>
</evidence>
<feature type="region of interest" description="Disordered" evidence="1">
    <location>
        <begin position="453"/>
        <end position="476"/>
    </location>
</feature>
<accession>A0A2P5W6N2</accession>
<gene>
    <name evidence="2" type="ORF">GOBAR_AA33950</name>
</gene>
<dbReference type="OrthoDB" id="1685790at2759"/>
<dbReference type="Proteomes" id="UP000239757">
    <property type="component" value="Unassembled WGS sequence"/>
</dbReference>
<dbReference type="AlphaFoldDB" id="A0A2P5W6N2"/>
<evidence type="ECO:0000256" key="1">
    <source>
        <dbReference type="SAM" id="MobiDB-lite"/>
    </source>
</evidence>
<sequence length="500" mass="56576">MPNSAKFLKELLANKRKFDATSHMELNAVCSAILKNKLKKVRCYIAYGTQCSDDAVTLQARDSVKTSTTQDTAMKLVDDKTNIQSSLQEPFQTKIKETSHYYQVVNKDTHEKRRLQIEDLDEWRAYKPRTYDKPNLCQNKPDTSPNQLKVSDKVLLDAVDPHIVTTTPNEEIPLTVLIIFPFSTVEVSHPKFGTFKAWGYNTWAWEKRMKLDTVVRHGRVNQHARGTRAKIGAHGHVPWLPSMSSSRGKKTAVPASKKRNGASSSAGPTVKIPGHCINWAAVEQVQMADAIRALLTTDPWELFFGIIELTYLELTMELCSTFHLQTVMTRYDDPGMVQFRLGGLIRQLSVPEFGAALGLYTEEEAREHWCRQHPRRLLLMVHVVRARHRSSLFHSPRDLAPDGAVSEGGHLHWPLRDSASATLQAPQHRSPRIIPHPYLPDYCLAQSTKEEAYEDIPDDVPPQHEDPPAQSPPPSRLVHAAASYADISECLTRFKHQCFQ</sequence>
<feature type="region of interest" description="Disordered" evidence="1">
    <location>
        <begin position="242"/>
        <end position="267"/>
    </location>
</feature>
<dbReference type="EMBL" id="KZ668872">
    <property type="protein sequence ID" value="PPR86742.1"/>
    <property type="molecule type" value="Genomic_DNA"/>
</dbReference>
<name>A0A2P5W6N2_GOSBA</name>
<reference evidence="2 3" key="1">
    <citation type="submission" date="2015-01" db="EMBL/GenBank/DDBJ databases">
        <title>Genome of allotetraploid Gossypium barbadense reveals genomic plasticity and fiber elongation in cotton evolution.</title>
        <authorList>
            <person name="Chen X."/>
            <person name="Liu X."/>
            <person name="Zhao B."/>
            <person name="Zheng H."/>
            <person name="Hu Y."/>
            <person name="Lu G."/>
            <person name="Yang C."/>
            <person name="Chen J."/>
            <person name="Shan C."/>
            <person name="Zhang L."/>
            <person name="Zhou Y."/>
            <person name="Wang L."/>
            <person name="Guo W."/>
            <person name="Bai Y."/>
            <person name="Ruan J."/>
            <person name="Shangguan X."/>
            <person name="Mao Y."/>
            <person name="Jiang J."/>
            <person name="Zhu Y."/>
            <person name="Lei J."/>
            <person name="Kang H."/>
            <person name="Chen S."/>
            <person name="He X."/>
            <person name="Wang R."/>
            <person name="Wang Y."/>
            <person name="Chen J."/>
            <person name="Wang L."/>
            <person name="Yu S."/>
            <person name="Wang B."/>
            <person name="Wei J."/>
            <person name="Song S."/>
            <person name="Lu X."/>
            <person name="Gao Z."/>
            <person name="Gu W."/>
            <person name="Deng X."/>
            <person name="Ma D."/>
            <person name="Wang S."/>
            <person name="Liang W."/>
            <person name="Fang L."/>
            <person name="Cai C."/>
            <person name="Zhu X."/>
            <person name="Zhou B."/>
            <person name="Zhang Y."/>
            <person name="Chen Z."/>
            <person name="Xu S."/>
            <person name="Zhu R."/>
            <person name="Wang S."/>
            <person name="Zhang T."/>
            <person name="Zhao G."/>
        </authorList>
    </citation>
    <scope>NUCLEOTIDE SEQUENCE [LARGE SCALE GENOMIC DNA]</scope>
    <source>
        <strain evidence="3">cv. Xinhai21</strain>
        <tissue evidence="2">Leaf</tissue>
    </source>
</reference>
<evidence type="ECO:0000313" key="3">
    <source>
        <dbReference type="Proteomes" id="UP000239757"/>
    </source>
</evidence>
<organism evidence="2 3">
    <name type="scientific">Gossypium barbadense</name>
    <name type="common">Sea Island cotton</name>
    <name type="synonym">Hibiscus barbadensis</name>
    <dbReference type="NCBI Taxonomy" id="3634"/>
    <lineage>
        <taxon>Eukaryota</taxon>
        <taxon>Viridiplantae</taxon>
        <taxon>Streptophyta</taxon>
        <taxon>Embryophyta</taxon>
        <taxon>Tracheophyta</taxon>
        <taxon>Spermatophyta</taxon>
        <taxon>Magnoliopsida</taxon>
        <taxon>eudicotyledons</taxon>
        <taxon>Gunneridae</taxon>
        <taxon>Pentapetalae</taxon>
        <taxon>rosids</taxon>
        <taxon>malvids</taxon>
        <taxon>Malvales</taxon>
        <taxon>Malvaceae</taxon>
        <taxon>Malvoideae</taxon>
        <taxon>Gossypium</taxon>
    </lineage>
</organism>
<proteinExistence type="predicted"/>